<dbReference type="RefSeq" id="WP_095415435.1">
    <property type="nucleotide sequence ID" value="NZ_CP018477.1"/>
</dbReference>
<dbReference type="Proteomes" id="UP000215086">
    <property type="component" value="Chromosome"/>
</dbReference>
<dbReference type="OrthoDB" id="99887at2"/>
<dbReference type="KEGG" id="ttf:THTE_2740"/>
<dbReference type="EMBL" id="CP018477">
    <property type="protein sequence ID" value="ASV75342.1"/>
    <property type="molecule type" value="Genomic_DNA"/>
</dbReference>
<gene>
    <name evidence="1" type="ORF">THTE_2740</name>
</gene>
<accession>A0A286RHC3</accession>
<evidence type="ECO:0008006" key="3">
    <source>
        <dbReference type="Google" id="ProtNLM"/>
    </source>
</evidence>
<proteinExistence type="predicted"/>
<dbReference type="AlphaFoldDB" id="A0A286RHC3"/>
<name>A0A286RHC3_9BACT</name>
<evidence type="ECO:0000313" key="2">
    <source>
        <dbReference type="Proteomes" id="UP000215086"/>
    </source>
</evidence>
<reference evidence="1 2" key="1">
    <citation type="journal article" name="Front. Microbiol.">
        <title>Sugar Metabolism of the First Thermophilic Planctomycete Thermogutta terrifontis: Comparative Genomic and Transcriptomic Approaches.</title>
        <authorList>
            <person name="Elcheninov A.G."/>
            <person name="Menzel P."/>
            <person name="Gudbergsdottir S.R."/>
            <person name="Slesarev A.I."/>
            <person name="Kadnikov V.V."/>
            <person name="Krogh A."/>
            <person name="Bonch-Osmolovskaya E.A."/>
            <person name="Peng X."/>
            <person name="Kublanov I.V."/>
        </authorList>
    </citation>
    <scope>NUCLEOTIDE SEQUENCE [LARGE SCALE GENOMIC DNA]</scope>
    <source>
        <strain evidence="1 2">R1</strain>
    </source>
</reference>
<protein>
    <recommendedName>
        <fullName evidence="3">Carbohydrate-binding family 6 protein</fullName>
    </recommendedName>
</protein>
<organism evidence="1 2">
    <name type="scientific">Thermogutta terrifontis</name>
    <dbReference type="NCBI Taxonomy" id="1331910"/>
    <lineage>
        <taxon>Bacteria</taxon>
        <taxon>Pseudomonadati</taxon>
        <taxon>Planctomycetota</taxon>
        <taxon>Planctomycetia</taxon>
        <taxon>Pirellulales</taxon>
        <taxon>Thermoguttaceae</taxon>
        <taxon>Thermogutta</taxon>
    </lineage>
</organism>
<keyword evidence="2" id="KW-1185">Reference proteome</keyword>
<evidence type="ECO:0000313" key="1">
    <source>
        <dbReference type="EMBL" id="ASV75342.1"/>
    </source>
</evidence>
<sequence>MLRTVVSTAVLASFLVWGCFGHPIWADEPGSIEFRGDIRTPQVAFAIDEILQSVFVTGTPQPRLVVEFRVDKKALPPQGYRIERMESPAGFRITGGDPTGAMYGGLDIAEAIRIHALNELPEGEHRPYIERRGIKFNIPLDVRTPSYSDNGDSFQANIPEVWSTAFWHEFLDEMARHRYNVLTLWNLHPFPSIVRVPEFPDVALNDVWRTRVRLDDSFSHSGSDMVRPEMLRDVEIVRRMTIDEKIAFWRHVMQYAHDRGIEVYWFTWNIFVWGTDGKYGITADRDNPVTIQYFRASVRELVRTYPLLAGIGITAGENMGRGDKRLTVEQWLWQTYGEGVRDALADQPGRSFRLIHRFHMTDLNEILKEFHNALDILEFSYKYSVAHMYSIPNPPFIKPVLERMPAGMKTWLTVRNDDIYSFRWGDPDYAREYILNMPGPDRLAGFYMGPDGYCWGREAIDVDGEVPRQLVMKKQWYSFLLWGRLSYDPALSNEHFRKILAARFPDVPSEKLFTAWAAASRVFPLITRFFWGDIDLRWFPEACMRYPAPRGFYTVKDFILGQTMPGSGVLNIQEWLNKKERTNENAIGPLEIASDLDNNAQKTLTLLADLKSRQVTGRELQRTLGDLEAMAYLGKYYAEKIRGAVNLAEFDREGQPDQKQAAVEHLQKALENWQNYARIALSWFKPQLLNRIGYVDLREITAYVEKDIEIARQWQPGSLKDELAPAPKK</sequence>